<dbReference type="PANTHER" id="PTHR38104">
    <property type="match status" value="1"/>
</dbReference>
<dbReference type="PANTHER" id="PTHR38104:SF1">
    <property type="entry name" value="ANTI-SIGMA-E FACTOR RSEA"/>
    <property type="match status" value="1"/>
</dbReference>
<dbReference type="Gene3D" id="1.10.10.880">
    <property type="entry name" value="Anti sigma-E protein RseA, N-terminal domain"/>
    <property type="match status" value="1"/>
</dbReference>
<gene>
    <name evidence="2" type="ORF">GPA22_10770</name>
</gene>
<accession>A0ABX1Q105</accession>
<dbReference type="Proteomes" id="UP000623795">
    <property type="component" value="Unassembled WGS sequence"/>
</dbReference>
<keyword evidence="3" id="KW-1185">Reference proteome</keyword>
<evidence type="ECO:0000313" key="2">
    <source>
        <dbReference type="EMBL" id="NMG44210.1"/>
    </source>
</evidence>
<dbReference type="InterPro" id="IPR052383">
    <property type="entry name" value="Anti-sigma-E_RseA-like"/>
</dbReference>
<evidence type="ECO:0000259" key="1">
    <source>
        <dbReference type="Pfam" id="PF03872"/>
    </source>
</evidence>
<dbReference type="SUPFAM" id="SSF89069">
    <property type="entry name" value="N-terminal, cytoplasmic domain of anti-sigmaE factor RseA"/>
    <property type="match status" value="1"/>
</dbReference>
<organism evidence="2 3">
    <name type="scientific">Aromatoleum toluvorans</name>
    <dbReference type="NCBI Taxonomy" id="92002"/>
    <lineage>
        <taxon>Bacteria</taxon>
        <taxon>Pseudomonadati</taxon>
        <taxon>Pseudomonadota</taxon>
        <taxon>Betaproteobacteria</taxon>
        <taxon>Rhodocyclales</taxon>
        <taxon>Rhodocyclaceae</taxon>
        <taxon>Aromatoleum</taxon>
    </lineage>
</organism>
<dbReference type="Pfam" id="PF03872">
    <property type="entry name" value="RseA_N"/>
    <property type="match status" value="1"/>
</dbReference>
<sequence>MKDKLSALLDGDLDEQAAHPVFESMRRDPSLRTDWEAYCVIGDVLRGDRHGSAGFIGRVMAGIDDEPTLLAPPVRAVPVPENGRAWRSLMPLAASLMGVAAVGWVAHALYSDQGPGTGRAIAVARAPVVVSPVAVRPVAVAPTPAAVVDPTREYLFVHQAMSGGGPISGVIQHVRTVSDVGQDSGR</sequence>
<reference evidence="2 3" key="1">
    <citation type="submission" date="2019-12" db="EMBL/GenBank/DDBJ databases">
        <title>Comparative genomics gives insights into the taxonomy of the Azoarcus-Aromatoleum group and reveals separate origins of nif in the plant-associated Azoarcus and non-plant-associated Aromatoleum sub-groups.</title>
        <authorList>
            <person name="Lafos M."/>
            <person name="Maluk M."/>
            <person name="Batista M."/>
            <person name="Junghare M."/>
            <person name="Carmona M."/>
            <person name="Faoro H."/>
            <person name="Cruz L.M."/>
            <person name="Battistoni F."/>
            <person name="De Souza E."/>
            <person name="Pedrosa F."/>
            <person name="Chen W.-M."/>
            <person name="Poole P.S."/>
            <person name="Dixon R.A."/>
            <person name="James E.K."/>
        </authorList>
    </citation>
    <scope>NUCLEOTIDE SEQUENCE [LARGE SCALE GENOMIC DNA]</scope>
    <source>
        <strain evidence="2 3">Td21</strain>
    </source>
</reference>
<dbReference type="InterPro" id="IPR036147">
    <property type="entry name" value="Anti-sigma_E_RseA_N_sf"/>
</dbReference>
<name>A0ABX1Q105_9RHOO</name>
<proteinExistence type="predicted"/>
<dbReference type="CDD" id="cd16328">
    <property type="entry name" value="RseA_N"/>
    <property type="match status" value="1"/>
</dbReference>
<evidence type="ECO:0000313" key="3">
    <source>
        <dbReference type="Proteomes" id="UP000623795"/>
    </source>
</evidence>
<dbReference type="InterPro" id="IPR005572">
    <property type="entry name" value="Anti-sigma_E_RseA_N"/>
</dbReference>
<dbReference type="EMBL" id="WTVN01000014">
    <property type="protein sequence ID" value="NMG44210.1"/>
    <property type="molecule type" value="Genomic_DNA"/>
</dbReference>
<feature type="domain" description="Anti sigma-E protein RseA N-terminal" evidence="1">
    <location>
        <begin position="2"/>
        <end position="81"/>
    </location>
</feature>
<protein>
    <submittedName>
        <fullName evidence="2">Anti-sigma 24 factor</fullName>
    </submittedName>
</protein>
<comment type="caution">
    <text evidence="2">The sequence shown here is derived from an EMBL/GenBank/DDBJ whole genome shotgun (WGS) entry which is preliminary data.</text>
</comment>
<dbReference type="RefSeq" id="WP_169256083.1">
    <property type="nucleotide sequence ID" value="NZ_WTVN01000014.1"/>
</dbReference>